<name>A0A060VMS8_ONCMY</name>
<dbReference type="InterPro" id="IPR053004">
    <property type="entry name" value="MAGUK_Signaling_Regulators"/>
</dbReference>
<dbReference type="STRING" id="8022.A0A060VMS8"/>
<keyword evidence="1" id="KW-0175">Coiled coil</keyword>
<evidence type="ECO:0000313" key="2">
    <source>
        <dbReference type="EMBL" id="CDQ56208.1"/>
    </source>
</evidence>
<dbReference type="EMBL" id="FR904261">
    <property type="protein sequence ID" value="CDQ56208.1"/>
    <property type="molecule type" value="Genomic_DNA"/>
</dbReference>
<accession>A0A060VMS8</accession>
<dbReference type="Proteomes" id="UP000193380">
    <property type="component" value="Chromosome 8"/>
</dbReference>
<gene>
    <name evidence="2" type="ORF">GSONMT00077757001</name>
</gene>
<evidence type="ECO:0000313" key="3">
    <source>
        <dbReference type="Proteomes" id="UP000193380"/>
    </source>
</evidence>
<protein>
    <submittedName>
        <fullName evidence="2">Uncharacterized protein</fullName>
    </submittedName>
</protein>
<sequence length="105" mass="12429">MERLQTESTRLKTQQLKAVKDCEKYKEERDSVFNEYRLIMSERDQVITEVDKLQTGLEVAEAKLKNTSSEKRMTSEEMEALRQVRQCLNLYLNLYVVLAEVHTQK</sequence>
<organism evidence="2 3">
    <name type="scientific">Oncorhynchus mykiss</name>
    <name type="common">Rainbow trout</name>
    <name type="synonym">Salmo gairdneri</name>
    <dbReference type="NCBI Taxonomy" id="8022"/>
    <lineage>
        <taxon>Eukaryota</taxon>
        <taxon>Metazoa</taxon>
        <taxon>Chordata</taxon>
        <taxon>Craniata</taxon>
        <taxon>Vertebrata</taxon>
        <taxon>Euteleostomi</taxon>
        <taxon>Actinopterygii</taxon>
        <taxon>Neopterygii</taxon>
        <taxon>Teleostei</taxon>
        <taxon>Protacanthopterygii</taxon>
        <taxon>Salmoniformes</taxon>
        <taxon>Salmonidae</taxon>
        <taxon>Salmoninae</taxon>
        <taxon>Oncorhynchus</taxon>
    </lineage>
</organism>
<dbReference type="GO" id="GO:0005886">
    <property type="term" value="C:plasma membrane"/>
    <property type="evidence" value="ECO:0007669"/>
    <property type="project" value="TreeGrafter"/>
</dbReference>
<dbReference type="GO" id="GO:0035331">
    <property type="term" value="P:negative regulation of hippo signaling"/>
    <property type="evidence" value="ECO:0007669"/>
    <property type="project" value="TreeGrafter"/>
</dbReference>
<evidence type="ECO:0000256" key="1">
    <source>
        <dbReference type="SAM" id="Coils"/>
    </source>
</evidence>
<dbReference type="PANTHER" id="PTHR46360:SF1">
    <property type="entry name" value="DISKS LARGE HOMOLOG 5"/>
    <property type="match status" value="1"/>
</dbReference>
<dbReference type="PANTHER" id="PTHR46360">
    <property type="entry name" value="DISKS LARGE HOMOLOG 5"/>
    <property type="match status" value="1"/>
</dbReference>
<feature type="coiled-coil region" evidence="1">
    <location>
        <begin position="50"/>
        <end position="84"/>
    </location>
</feature>
<proteinExistence type="predicted"/>
<dbReference type="AlphaFoldDB" id="A0A060VMS8"/>
<dbReference type="PaxDb" id="8022-A0A060VMS8"/>
<reference evidence="2 3" key="1">
    <citation type="journal article" date="2014" name="Nat. Commun.">
        <title>The rainbow trout genome provides novel insights into evolution after whole-genome duplication in vertebrates.</title>
        <authorList>
            <person name="Berthelot C."/>
            <person name="Brunet F."/>
            <person name="Chalopin D."/>
            <person name="Juanchich A."/>
            <person name="Bernard M."/>
            <person name="Noel B."/>
            <person name="Bento P."/>
            <person name="Da Silva C."/>
            <person name="Labadie K."/>
            <person name="Alberti A."/>
            <person name="Aury J.M."/>
            <person name="Louis A."/>
            <person name="Dehais P."/>
            <person name="Bardou P."/>
            <person name="Montfort J."/>
            <person name="Klopp C."/>
            <person name="Cabau C."/>
            <person name="Gaspin C."/>
            <person name="Thorgaard G.H."/>
            <person name="Boussaha M."/>
            <person name="Quillet E."/>
            <person name="Guyomard R."/>
            <person name="Galiana D."/>
            <person name="Bobe J."/>
            <person name="Volff J.N."/>
            <person name="Genet C."/>
            <person name="Wincker P."/>
            <person name="Jaillon O."/>
            <person name="Roest Crollius H."/>
            <person name="Guiguen Y."/>
        </authorList>
    </citation>
    <scope>NUCLEOTIDE SEQUENCE [LARGE SCALE GENOMIC DNA]</scope>
</reference>